<dbReference type="EMBL" id="BAAAPF010000025">
    <property type="protein sequence ID" value="GAA2114920.1"/>
    <property type="molecule type" value="Genomic_DNA"/>
</dbReference>
<evidence type="ECO:0000313" key="2">
    <source>
        <dbReference type="Proteomes" id="UP001500443"/>
    </source>
</evidence>
<name>A0ABN2XP66_9ACTN</name>
<reference evidence="1 2" key="1">
    <citation type="journal article" date="2019" name="Int. J. Syst. Evol. Microbiol.">
        <title>The Global Catalogue of Microorganisms (GCM) 10K type strain sequencing project: providing services to taxonomists for standard genome sequencing and annotation.</title>
        <authorList>
            <consortium name="The Broad Institute Genomics Platform"/>
            <consortium name="The Broad Institute Genome Sequencing Center for Infectious Disease"/>
            <person name="Wu L."/>
            <person name="Ma J."/>
        </authorList>
    </citation>
    <scope>NUCLEOTIDE SEQUENCE [LARGE SCALE GENOMIC DNA]</scope>
    <source>
        <strain evidence="1 2">JCM 15481</strain>
    </source>
</reference>
<evidence type="ECO:0000313" key="1">
    <source>
        <dbReference type="EMBL" id="GAA2114920.1"/>
    </source>
</evidence>
<protein>
    <submittedName>
        <fullName evidence="1">Uncharacterized protein</fullName>
    </submittedName>
</protein>
<proteinExistence type="predicted"/>
<organism evidence="1 2">
    <name type="scientific">Streptomyces synnematoformans</name>
    <dbReference type="NCBI Taxonomy" id="415721"/>
    <lineage>
        <taxon>Bacteria</taxon>
        <taxon>Bacillati</taxon>
        <taxon>Actinomycetota</taxon>
        <taxon>Actinomycetes</taxon>
        <taxon>Kitasatosporales</taxon>
        <taxon>Streptomycetaceae</taxon>
        <taxon>Streptomyces</taxon>
    </lineage>
</organism>
<accession>A0ABN2XP66</accession>
<dbReference type="RefSeq" id="WP_344288982.1">
    <property type="nucleotide sequence ID" value="NZ_BAAAPF010000025.1"/>
</dbReference>
<sequence length="142" mass="14838">MRDRGGERAGTVRVAVVGGADDDELDALTGQLRQALLELEVDDVRPVRAAGAAPEGAKPGEAVAVGVLAVTLVPVVLRSVVRLVEVWLQNRPVRSVRLELDGRSLELGDASGAEKQRLIEAFLDAGPSAGQEPAGREAADRG</sequence>
<dbReference type="Proteomes" id="UP001500443">
    <property type="component" value="Unassembled WGS sequence"/>
</dbReference>
<gene>
    <name evidence="1" type="ORF">GCM10009802_14620</name>
</gene>
<keyword evidence="2" id="KW-1185">Reference proteome</keyword>
<comment type="caution">
    <text evidence="1">The sequence shown here is derived from an EMBL/GenBank/DDBJ whole genome shotgun (WGS) entry which is preliminary data.</text>
</comment>